<keyword evidence="2" id="KW-0680">Restriction system</keyword>
<reference evidence="5" key="1">
    <citation type="submission" date="2019-08" db="EMBL/GenBank/DDBJ databases">
        <authorList>
            <person name="Kucharzyk K."/>
            <person name="Murdoch R.W."/>
            <person name="Higgins S."/>
            <person name="Loffler F."/>
        </authorList>
    </citation>
    <scope>NUCLEOTIDE SEQUENCE</scope>
</reference>
<dbReference type="InterPro" id="IPR000055">
    <property type="entry name" value="Restrct_endonuc_typeI_TRD"/>
</dbReference>
<sequence length="154" mass="17782">MAGVSLKPYKLIRSNDFAYVTVTSRNGEKISLAMNDTVDTYICSSSYIVFRCKDKSKLLPKYLMLFLSRSEFNRFSRYHSWGSARETFDWSTMCEVEIPIPEYHVQESIANIYNVLLIRKSIRDKLKTQIKDVCAILIKGSFEEAKGGPNKWLS</sequence>
<keyword evidence="3" id="KW-0238">DNA-binding</keyword>
<dbReference type="GO" id="GO:0009307">
    <property type="term" value="P:DNA restriction-modification system"/>
    <property type="evidence" value="ECO:0007669"/>
    <property type="project" value="UniProtKB-KW"/>
</dbReference>
<dbReference type="AlphaFoldDB" id="A0A645IIX6"/>
<evidence type="ECO:0000256" key="3">
    <source>
        <dbReference type="ARBA" id="ARBA00023125"/>
    </source>
</evidence>
<evidence type="ECO:0000313" key="5">
    <source>
        <dbReference type="EMBL" id="MPN50439.1"/>
    </source>
</evidence>
<dbReference type="GO" id="GO:0003677">
    <property type="term" value="F:DNA binding"/>
    <property type="evidence" value="ECO:0007669"/>
    <property type="project" value="UniProtKB-KW"/>
</dbReference>
<evidence type="ECO:0000259" key="4">
    <source>
        <dbReference type="Pfam" id="PF01420"/>
    </source>
</evidence>
<evidence type="ECO:0000256" key="2">
    <source>
        <dbReference type="ARBA" id="ARBA00022747"/>
    </source>
</evidence>
<proteinExistence type="inferred from homology"/>
<feature type="domain" description="Type I restriction modification DNA specificity" evidence="4">
    <location>
        <begin position="20"/>
        <end position="130"/>
    </location>
</feature>
<dbReference type="InterPro" id="IPR044946">
    <property type="entry name" value="Restrct_endonuc_typeI_TRD_sf"/>
</dbReference>
<organism evidence="5">
    <name type="scientific">bioreactor metagenome</name>
    <dbReference type="NCBI Taxonomy" id="1076179"/>
    <lineage>
        <taxon>unclassified sequences</taxon>
        <taxon>metagenomes</taxon>
        <taxon>ecological metagenomes</taxon>
    </lineage>
</organism>
<dbReference type="Gene3D" id="3.90.220.20">
    <property type="entry name" value="DNA methylase specificity domains"/>
    <property type="match status" value="1"/>
</dbReference>
<comment type="caution">
    <text evidence="5">The sequence shown here is derived from an EMBL/GenBank/DDBJ whole genome shotgun (WGS) entry which is preliminary data.</text>
</comment>
<comment type="similarity">
    <text evidence="1">Belongs to the type-I restriction system S methylase family.</text>
</comment>
<evidence type="ECO:0000256" key="1">
    <source>
        <dbReference type="ARBA" id="ARBA00010923"/>
    </source>
</evidence>
<dbReference type="SUPFAM" id="SSF116734">
    <property type="entry name" value="DNA methylase specificity domain"/>
    <property type="match status" value="1"/>
</dbReference>
<accession>A0A645IIX6</accession>
<dbReference type="EMBL" id="VSSQ01114623">
    <property type="protein sequence ID" value="MPN50439.1"/>
    <property type="molecule type" value="Genomic_DNA"/>
</dbReference>
<protein>
    <recommendedName>
        <fullName evidence="4">Type I restriction modification DNA specificity domain-containing protein</fullName>
    </recommendedName>
</protein>
<gene>
    <name evidence="5" type="ORF">SDC9_198066</name>
</gene>
<name>A0A645IIX6_9ZZZZ</name>
<dbReference type="Pfam" id="PF01420">
    <property type="entry name" value="Methylase_S"/>
    <property type="match status" value="1"/>
</dbReference>